<dbReference type="Gene3D" id="3.30.40.10">
    <property type="entry name" value="Zinc/RING finger domain, C3HC4 (zinc finger)"/>
    <property type="match status" value="1"/>
</dbReference>
<evidence type="ECO:0000259" key="7">
    <source>
        <dbReference type="PROSITE" id="PS50178"/>
    </source>
</evidence>
<feature type="region of interest" description="Disordered" evidence="6">
    <location>
        <begin position="892"/>
        <end position="955"/>
    </location>
</feature>
<keyword evidence="1" id="KW-0479">Metal-binding</keyword>
<dbReference type="FunFam" id="3.30.40.10:FF:000925">
    <property type="entry name" value="Zinc finger protein, putative"/>
    <property type="match status" value="1"/>
</dbReference>
<feature type="region of interest" description="Disordered" evidence="6">
    <location>
        <begin position="628"/>
        <end position="658"/>
    </location>
</feature>
<feature type="region of interest" description="Disordered" evidence="6">
    <location>
        <begin position="969"/>
        <end position="988"/>
    </location>
</feature>
<feature type="compositionally biased region" description="Basic and acidic residues" evidence="6">
    <location>
        <begin position="487"/>
        <end position="496"/>
    </location>
</feature>
<keyword evidence="3" id="KW-0862">Zinc</keyword>
<dbReference type="STRING" id="4615.A0A199W8I3"/>
<dbReference type="GO" id="GO:0008270">
    <property type="term" value="F:zinc ion binding"/>
    <property type="evidence" value="ECO:0007669"/>
    <property type="project" value="UniProtKB-KW"/>
</dbReference>
<sequence>MLEKIGLPEKPSMRGGSWVVDASHCQGCSSQFTFINRKHHCRRCGGLFCNTCTQQRMVLRGQGDSPVRICEPCKKIEEAARFQLRHGHKGGSTKGRPREVSKQEEDVISEILGADGKQPVKSGKGSHGASISNLHRYETSTSRSNLKDVSAILEDDGDIIRSVSVEKHVALDSTTPEELRQQSVEEKNKYKALKAEGKSEEALKAFKRSKELERQAGALEIARRKRSKMASSKASVSHVADNTQNRDESKEPSSQKNLVAKKGKEEKVDLASELRELGWSDEDIHVADKKPEKLSLEGELSNLIGEIMPKPSNGRKTTAIDKSEVTALKRKALTLKREGKLAEAKEELKRAKILEKQLEEQELLGEAEESDDELSVLIRGMDDDPQDGLLMDDAKIPAVNFEDILGASDDFAVDGNFEVTEDDMNDPDLAAALQSVGWAEDDRDEQADQGSLQEKVLTLKREALLQKRAGNVVEAKSLLKEAKELERDLEATKSDPRNLGTESKQKFSLSQVSETSKVVAESVDLYVKPAPKSKMAIQKELLAIKKKALALRREGKLSEAEEELKKGKILEQQLEEMENASKIPVTKSDKKNLEAIPAQVDFAEEGVEAQVTDQDMKDPALLSVLKNLGWNEDDDENGEPLRNNPLQNSPPVISWKATKSKGEIQKELLALKRKALALRREGRTEEAEAELEKAKVLEKQMAEMEVSSNTNSGEEELHSSGLLAPQKKHNNQEAANQGEVESHISGKSVLLAEESSREHLIPSIQSGQSSNLLDVLALSSGKTVQSSTEETVHKETHQRIKSTKEERIGGDNEVLLQTAPESQLLQQKEAIVAGIRDKVAAEVEEKVTHGNETLKEQILSHKRRAVALKREGKLAEAREALRQAKLLEKSLEDGQEASVGNKEAPPSASVGSPSSIKQDVEPKQSHKPISSRDRFKIQQESLSHKRNALKLRREGKVAEAEAEFELAKALESQLEESEAQSSSKSEVVDDAAVEDLLDPQLLSALKSIGWQDSDIVAKPSEKAEAKQSVAKSGNSNVERINLGNPNVERTNLEEQIKAEKLRALNLKRAGKQAEALEALRAAKRLEKKLASLG</sequence>
<proteinExistence type="predicted"/>
<evidence type="ECO:0000313" key="12">
    <source>
        <dbReference type="RefSeq" id="XP_020089986.1"/>
    </source>
</evidence>
<feature type="compositionally biased region" description="Basic and acidic residues" evidence="6">
    <location>
        <begin position="918"/>
        <end position="937"/>
    </location>
</feature>
<dbReference type="RefSeq" id="XP_020089986.1">
    <property type="nucleotide sequence ID" value="XM_020234397.1"/>
</dbReference>
<feature type="compositionally biased region" description="Basic and acidic residues" evidence="6">
    <location>
        <begin position="679"/>
        <end position="702"/>
    </location>
</feature>
<evidence type="ECO:0000256" key="6">
    <source>
        <dbReference type="SAM" id="MobiDB-lite"/>
    </source>
</evidence>
<feature type="compositionally biased region" description="Basic and acidic residues" evidence="6">
    <location>
        <begin position="790"/>
        <end position="806"/>
    </location>
</feature>
<keyword evidence="2 4" id="KW-0863">Zinc-finger</keyword>
<dbReference type="InterPro" id="IPR019734">
    <property type="entry name" value="TPR_rpt"/>
</dbReference>
<dbReference type="Gramene" id="Aco003135.1.mrna1">
    <property type="protein sequence ID" value="Aco003135.1.mrna1"/>
    <property type="gene ID" value="Aco003135.1.path1"/>
</dbReference>
<dbReference type="SUPFAM" id="SSF48452">
    <property type="entry name" value="TPR-like"/>
    <property type="match status" value="1"/>
</dbReference>
<keyword evidence="5" id="KW-0175">Coiled coil</keyword>
<dbReference type="SMART" id="SM00028">
    <property type="entry name" value="TPR"/>
    <property type="match status" value="8"/>
</dbReference>
<feature type="region of interest" description="Disordered" evidence="6">
    <location>
        <begin position="487"/>
        <end position="507"/>
    </location>
</feature>
<evidence type="ECO:0000256" key="3">
    <source>
        <dbReference type="ARBA" id="ARBA00022833"/>
    </source>
</evidence>
<dbReference type="Proteomes" id="UP000092600">
    <property type="component" value="Unassembled WGS sequence"/>
</dbReference>
<dbReference type="InterPro" id="IPR000306">
    <property type="entry name" value="Znf_FYVE"/>
</dbReference>
<feature type="region of interest" description="Disordered" evidence="6">
    <location>
        <begin position="214"/>
        <end position="265"/>
    </location>
</feature>
<accession>A0A199W8I3</accession>
<feature type="domain" description="FYVE-type" evidence="7">
    <location>
        <begin position="19"/>
        <end position="78"/>
    </location>
</feature>
<reference evidence="11 12" key="2">
    <citation type="submission" date="2025-04" db="UniProtKB">
        <authorList>
            <consortium name="RefSeq"/>
        </authorList>
    </citation>
    <scope>IDENTIFICATION</scope>
    <source>
        <tissue evidence="11 12">Leaf</tissue>
    </source>
</reference>
<dbReference type="Proteomes" id="UP000515123">
    <property type="component" value="Linkage group 6"/>
</dbReference>
<feature type="compositionally biased region" description="Low complexity" evidence="6">
    <location>
        <begin position="904"/>
        <end position="915"/>
    </location>
</feature>
<dbReference type="Pfam" id="PF01363">
    <property type="entry name" value="FYVE"/>
    <property type="match status" value="1"/>
</dbReference>
<dbReference type="SMART" id="SM00064">
    <property type="entry name" value="FYVE"/>
    <property type="match status" value="1"/>
</dbReference>
<evidence type="ECO:0000313" key="10">
    <source>
        <dbReference type="Proteomes" id="UP000515123"/>
    </source>
</evidence>
<feature type="compositionally biased region" description="Basic and acidic residues" evidence="6">
    <location>
        <begin position="244"/>
        <end position="253"/>
    </location>
</feature>
<organism evidence="8 9">
    <name type="scientific">Ananas comosus</name>
    <name type="common">Pineapple</name>
    <name type="synonym">Ananas ananas</name>
    <dbReference type="NCBI Taxonomy" id="4615"/>
    <lineage>
        <taxon>Eukaryota</taxon>
        <taxon>Viridiplantae</taxon>
        <taxon>Streptophyta</taxon>
        <taxon>Embryophyta</taxon>
        <taxon>Tracheophyta</taxon>
        <taxon>Spermatophyta</taxon>
        <taxon>Magnoliopsida</taxon>
        <taxon>Liliopsida</taxon>
        <taxon>Poales</taxon>
        <taxon>Bromeliaceae</taxon>
        <taxon>Bromelioideae</taxon>
        <taxon>Ananas</taxon>
    </lineage>
</organism>
<feature type="coiled-coil region" evidence="5">
    <location>
        <begin position="341"/>
        <end position="371"/>
    </location>
</feature>
<dbReference type="EMBL" id="LSRQ01000115">
    <property type="protein sequence ID" value="OAY85200.1"/>
    <property type="molecule type" value="Genomic_DNA"/>
</dbReference>
<dbReference type="OrthoDB" id="660555at2759"/>
<dbReference type="InterPro" id="IPR011011">
    <property type="entry name" value="Znf_FYVE_PHD"/>
</dbReference>
<dbReference type="AlphaFoldDB" id="A0A199W8I3"/>
<dbReference type="PANTHER" id="PTHR47553:SF1">
    <property type="entry name" value="RING_FYVE_PHD ZINC FINGER SUPERFAMILY PROTEIN"/>
    <property type="match status" value="1"/>
</dbReference>
<feature type="compositionally biased region" description="Polar residues" evidence="6">
    <location>
        <begin position="1029"/>
        <end position="1046"/>
    </location>
</feature>
<feature type="coiled-coil region" evidence="5">
    <location>
        <begin position="1049"/>
        <end position="1088"/>
    </location>
</feature>
<dbReference type="PROSITE" id="PS50178">
    <property type="entry name" value="ZF_FYVE"/>
    <property type="match status" value="1"/>
</dbReference>
<feature type="region of interest" description="Disordered" evidence="6">
    <location>
        <begin position="679"/>
        <end position="751"/>
    </location>
</feature>
<dbReference type="InterPro" id="IPR013083">
    <property type="entry name" value="Znf_RING/FYVE/PHD"/>
</dbReference>
<feature type="region of interest" description="Disordered" evidence="6">
    <location>
        <begin position="112"/>
        <end position="132"/>
    </location>
</feature>
<evidence type="ECO:0000313" key="13">
    <source>
        <dbReference type="RefSeq" id="XP_020089987.1"/>
    </source>
</evidence>
<dbReference type="RefSeq" id="XP_020089987.1">
    <property type="nucleotide sequence ID" value="XM_020234398.1"/>
</dbReference>
<evidence type="ECO:0000313" key="11">
    <source>
        <dbReference type="RefSeq" id="XP_020089985.1"/>
    </source>
</evidence>
<dbReference type="InterPro" id="IPR017455">
    <property type="entry name" value="Znf_FYVE-rel"/>
</dbReference>
<evidence type="ECO:0000256" key="5">
    <source>
        <dbReference type="SAM" id="Coils"/>
    </source>
</evidence>
<evidence type="ECO:0000256" key="1">
    <source>
        <dbReference type="ARBA" id="ARBA00022723"/>
    </source>
</evidence>
<evidence type="ECO:0000256" key="4">
    <source>
        <dbReference type="PROSITE-ProRule" id="PRU00091"/>
    </source>
</evidence>
<keyword evidence="10" id="KW-1185">Reference proteome</keyword>
<dbReference type="GeneID" id="109711386"/>
<dbReference type="InterPro" id="IPR011990">
    <property type="entry name" value="TPR-like_helical_dom_sf"/>
</dbReference>
<feature type="region of interest" description="Disordered" evidence="6">
    <location>
        <begin position="1019"/>
        <end position="1046"/>
    </location>
</feature>
<evidence type="ECO:0000256" key="2">
    <source>
        <dbReference type="ARBA" id="ARBA00022771"/>
    </source>
</evidence>
<protein>
    <submittedName>
        <fullName evidence="11 12">Nuclear autoantigenic sperm protein</fullName>
    </submittedName>
    <submittedName>
        <fullName evidence="8">Vacuolar protein sorting-associated protein 27</fullName>
    </submittedName>
</protein>
<dbReference type="PANTHER" id="PTHR47553">
    <property type="entry name" value="MYOSIN-11"/>
    <property type="match status" value="1"/>
</dbReference>
<feature type="region of interest" description="Disordered" evidence="6">
    <location>
        <begin position="784"/>
        <end position="806"/>
    </location>
</feature>
<name>A0A199W8I3_ANACO</name>
<dbReference type="RefSeq" id="XP_020089985.1">
    <property type="nucleotide sequence ID" value="XM_020234396.1"/>
</dbReference>
<dbReference type="SUPFAM" id="SSF57903">
    <property type="entry name" value="FYVE/PHD zinc finger"/>
    <property type="match status" value="1"/>
</dbReference>
<feature type="region of interest" description="Disordered" evidence="6">
    <location>
        <begin position="84"/>
        <end position="103"/>
    </location>
</feature>
<evidence type="ECO:0000313" key="8">
    <source>
        <dbReference type="EMBL" id="OAY85200.1"/>
    </source>
</evidence>
<gene>
    <name evidence="11 12 13" type="primary">LOC109711386</name>
    <name evidence="8" type="ORF">ACMD2_12754</name>
</gene>
<evidence type="ECO:0000313" key="9">
    <source>
        <dbReference type="Proteomes" id="UP000092600"/>
    </source>
</evidence>
<reference evidence="8 9" key="1">
    <citation type="journal article" date="2016" name="DNA Res.">
        <title>The draft genome of MD-2 pineapple using hybrid error correction of long reads.</title>
        <authorList>
            <person name="Redwan R.M."/>
            <person name="Saidin A."/>
            <person name="Kumar S.V."/>
        </authorList>
    </citation>
    <scope>NUCLEOTIDE SEQUENCE [LARGE SCALE GENOMIC DNA]</scope>
    <source>
        <strain evidence="9">cv. MD2</strain>
        <tissue evidence="8">Leaf</tissue>
    </source>
</reference>